<dbReference type="SFLD" id="SFLDG00358">
    <property type="entry name" value="Main_(cytGST)"/>
    <property type="match status" value="1"/>
</dbReference>
<sequence length="216" mass="24566">MVLTLYKLDASPPVRAVYMTIEALNLSDVQYIDTNLFKGEHLTEEFIQMNPQHTIPTLKEDDFVIWDSHAICGYLIAKYGKDDSLYPTEPKQRAIIDQRLHFDSGVLFPAIRGTLEPILFHGQKYIKDEDIVKINSAYTLIEKFFTAPWLAGDELTLADICCVSSISTLNEIVPINGSLYPNLLAWLERCSNEDICKKGNEPGLLQIRQMLKSKLE</sequence>
<gene>
    <name evidence="4" type="primary">LOC113510212</name>
</gene>
<organism evidence="3 4">
    <name type="scientific">Galleria mellonella</name>
    <name type="common">Greater wax moth</name>
    <dbReference type="NCBI Taxonomy" id="7137"/>
    <lineage>
        <taxon>Eukaryota</taxon>
        <taxon>Metazoa</taxon>
        <taxon>Ecdysozoa</taxon>
        <taxon>Arthropoda</taxon>
        <taxon>Hexapoda</taxon>
        <taxon>Insecta</taxon>
        <taxon>Pterygota</taxon>
        <taxon>Neoptera</taxon>
        <taxon>Endopterygota</taxon>
        <taxon>Lepidoptera</taxon>
        <taxon>Glossata</taxon>
        <taxon>Ditrysia</taxon>
        <taxon>Pyraloidea</taxon>
        <taxon>Pyralidae</taxon>
        <taxon>Galleriinae</taxon>
        <taxon>Galleria</taxon>
    </lineage>
</organism>
<dbReference type="SFLD" id="SFLDS00019">
    <property type="entry name" value="Glutathione_Transferase_(cytos"/>
    <property type="match status" value="1"/>
</dbReference>
<dbReference type="PANTHER" id="PTHR43969">
    <property type="entry name" value="GLUTATHIONE S TRANSFERASE D10, ISOFORM A-RELATED"/>
    <property type="match status" value="1"/>
</dbReference>
<dbReference type="SUPFAM" id="SSF52833">
    <property type="entry name" value="Thioredoxin-like"/>
    <property type="match status" value="1"/>
</dbReference>
<dbReference type="InterPro" id="IPR036282">
    <property type="entry name" value="Glutathione-S-Trfase_C_sf"/>
</dbReference>
<evidence type="ECO:0000313" key="3">
    <source>
        <dbReference type="Proteomes" id="UP001652740"/>
    </source>
</evidence>
<dbReference type="InterPro" id="IPR010987">
    <property type="entry name" value="Glutathione-S-Trfase_C-like"/>
</dbReference>
<keyword evidence="3" id="KW-1185">Reference proteome</keyword>
<accession>A0ABM3N054</accession>
<evidence type="ECO:0000259" key="1">
    <source>
        <dbReference type="PROSITE" id="PS50404"/>
    </source>
</evidence>
<dbReference type="Pfam" id="PF13417">
    <property type="entry name" value="GST_N_3"/>
    <property type="match status" value="1"/>
</dbReference>
<dbReference type="InterPro" id="IPR004046">
    <property type="entry name" value="GST_C"/>
</dbReference>
<dbReference type="InterPro" id="IPR040079">
    <property type="entry name" value="Glutathione_S-Trfase"/>
</dbReference>
<dbReference type="InterPro" id="IPR004045">
    <property type="entry name" value="Glutathione_S-Trfase_N"/>
</dbReference>
<reference evidence="4" key="1">
    <citation type="submission" date="2025-08" db="UniProtKB">
        <authorList>
            <consortium name="RefSeq"/>
        </authorList>
    </citation>
    <scope>IDENTIFICATION</scope>
    <source>
        <tissue evidence="4">Whole larvae</tissue>
    </source>
</reference>
<feature type="domain" description="GST C-terminal" evidence="2">
    <location>
        <begin position="89"/>
        <end position="213"/>
    </location>
</feature>
<dbReference type="InterPro" id="IPR036249">
    <property type="entry name" value="Thioredoxin-like_sf"/>
</dbReference>
<feature type="domain" description="GST N-terminal" evidence="1">
    <location>
        <begin position="1"/>
        <end position="83"/>
    </location>
</feature>
<dbReference type="SUPFAM" id="SSF47616">
    <property type="entry name" value="GST C-terminal domain-like"/>
    <property type="match status" value="1"/>
</dbReference>
<dbReference type="PROSITE" id="PS50405">
    <property type="entry name" value="GST_CTER"/>
    <property type="match status" value="1"/>
</dbReference>
<dbReference type="Pfam" id="PF00043">
    <property type="entry name" value="GST_C"/>
    <property type="match status" value="1"/>
</dbReference>
<evidence type="ECO:0000259" key="2">
    <source>
        <dbReference type="PROSITE" id="PS50405"/>
    </source>
</evidence>
<dbReference type="Proteomes" id="UP001652740">
    <property type="component" value="Unplaced"/>
</dbReference>
<proteinExistence type="predicted"/>
<dbReference type="PANTHER" id="PTHR43969:SF8">
    <property type="entry name" value="GLUTATHIONE S TRANSFERASE E13, ISOFORM A-RELATED"/>
    <property type="match status" value="1"/>
</dbReference>
<evidence type="ECO:0000313" key="4">
    <source>
        <dbReference type="RefSeq" id="XP_052756980.1"/>
    </source>
</evidence>
<dbReference type="RefSeq" id="XP_052756980.1">
    <property type="nucleotide sequence ID" value="XM_052901020.1"/>
</dbReference>
<dbReference type="CDD" id="cd03177">
    <property type="entry name" value="GST_C_Delta_Epsilon"/>
    <property type="match status" value="1"/>
</dbReference>
<dbReference type="GeneID" id="113510212"/>
<protein>
    <submittedName>
        <fullName evidence="4">Glutathione S-transferase 1-like</fullName>
    </submittedName>
</protein>
<name>A0ABM3N054_GALME</name>
<dbReference type="PROSITE" id="PS50404">
    <property type="entry name" value="GST_NTER"/>
    <property type="match status" value="1"/>
</dbReference>
<dbReference type="Gene3D" id="3.40.30.10">
    <property type="entry name" value="Glutaredoxin"/>
    <property type="match status" value="1"/>
</dbReference>
<dbReference type="CDD" id="cd03045">
    <property type="entry name" value="GST_N_Delta_Epsilon"/>
    <property type="match status" value="1"/>
</dbReference>
<dbReference type="Gene3D" id="1.20.1050.10">
    <property type="match status" value="1"/>
</dbReference>
<dbReference type="SFLD" id="SFLDG01153">
    <property type="entry name" value="Main.4:_Theta-like"/>
    <property type="match status" value="1"/>
</dbReference>